<evidence type="ECO:0000313" key="1">
    <source>
        <dbReference type="EMBL" id="QSW86720.1"/>
    </source>
</evidence>
<dbReference type="KEGG" id="hlo:J0X27_07890"/>
<dbReference type="AlphaFoldDB" id="A0A8A2UDM9"/>
<sequence length="54" mass="5869">MTRPSNSSPEAFTVPRHRFDAEWRVDDEGVLHTGDSAPFANRVVVACDGGGTRP</sequence>
<protein>
    <submittedName>
        <fullName evidence="1">Uncharacterized protein</fullName>
    </submittedName>
</protein>
<dbReference type="OrthoDB" id="202924at2157"/>
<gene>
    <name evidence="1" type="ORF">J0X27_07890</name>
</gene>
<evidence type="ECO:0000313" key="2">
    <source>
        <dbReference type="Proteomes" id="UP000663191"/>
    </source>
</evidence>
<accession>A0A8A2UDM9</accession>
<organism evidence="1 2">
    <name type="scientific">Natrinema longum</name>
    <dbReference type="NCBI Taxonomy" id="370324"/>
    <lineage>
        <taxon>Archaea</taxon>
        <taxon>Methanobacteriati</taxon>
        <taxon>Methanobacteriota</taxon>
        <taxon>Stenosarchaea group</taxon>
        <taxon>Halobacteria</taxon>
        <taxon>Halobacteriales</taxon>
        <taxon>Natrialbaceae</taxon>
        <taxon>Natrinema</taxon>
    </lineage>
</organism>
<name>A0A8A2UDM9_9EURY</name>
<dbReference type="GeneID" id="63183656"/>
<keyword evidence="2" id="KW-1185">Reference proteome</keyword>
<dbReference type="RefSeq" id="WP_207271811.1">
    <property type="nucleotide sequence ID" value="NZ_CP071463.1"/>
</dbReference>
<reference evidence="1 2" key="1">
    <citation type="journal article" date="2006" name="Int. J. Syst. Evol. Microbiol.">
        <title>Haloterrigena longa sp. nov. and Haloterrigena limicola sp. nov., extremely halophilic archaea isolated from a salt lake.</title>
        <authorList>
            <person name="Cui H.L."/>
            <person name="Tohty D."/>
            <person name="Zhou P.J."/>
            <person name="Liu S.J."/>
        </authorList>
    </citation>
    <scope>NUCLEOTIDE SEQUENCE [LARGE SCALE GENOMIC DNA]</scope>
    <source>
        <strain evidence="1 2">ABH32</strain>
    </source>
</reference>
<dbReference type="Proteomes" id="UP000663191">
    <property type="component" value="Chromosome"/>
</dbReference>
<proteinExistence type="predicted"/>
<dbReference type="EMBL" id="CP071463">
    <property type="protein sequence ID" value="QSW86720.1"/>
    <property type="molecule type" value="Genomic_DNA"/>
</dbReference>